<evidence type="ECO:0000313" key="1">
    <source>
        <dbReference type="EMBL" id="OTA41276.1"/>
    </source>
</evidence>
<accession>A0A1Y2T671</accession>
<proteinExistence type="predicted"/>
<dbReference type="Proteomes" id="UP000194267">
    <property type="component" value="Unassembled WGS sequence"/>
</dbReference>
<evidence type="ECO:0000313" key="2">
    <source>
        <dbReference type="Proteomes" id="UP000194267"/>
    </source>
</evidence>
<protein>
    <submittedName>
        <fullName evidence="1">Uncharacterized protein</fullName>
    </submittedName>
</protein>
<reference evidence="2" key="1">
    <citation type="submission" date="2016-04" db="EMBL/GenBank/DDBJ databases">
        <authorList>
            <person name="Antunes L.P."/>
            <person name="Martins L.F."/>
            <person name="Pereira R.V."/>
            <person name="Thomas A.M."/>
            <person name="Barbosa D."/>
            <person name="Nascimento L."/>
            <person name="Silva G.M."/>
            <person name="Condomitti G.W."/>
            <person name="Digiampietri L.A."/>
            <person name="Lombardi K.C."/>
            <person name="Ramos P.L."/>
            <person name="Quaggio R.B."/>
            <person name="Oliveira J.C."/>
            <person name="Pascon R.C."/>
            <person name="Cruz J.B."/>
            <person name="Silva A.M."/>
            <person name="Setubal J.C."/>
        </authorList>
    </citation>
    <scope>NUCLEOTIDE SEQUENCE [LARGE SCALE GENOMIC DNA]</scope>
</reference>
<gene>
    <name evidence="1" type="ORF">A6D92_08195</name>
</gene>
<name>A0A1Y2T671_SYMTR</name>
<comment type="caution">
    <text evidence="1">The sequence shown here is derived from an EMBL/GenBank/DDBJ whole genome shotgun (WGS) entry which is preliminary data.</text>
</comment>
<dbReference type="AlphaFoldDB" id="A0A1Y2T671"/>
<organism evidence="1 2">
    <name type="scientific">Symbiobacterium thermophilum</name>
    <dbReference type="NCBI Taxonomy" id="2734"/>
    <lineage>
        <taxon>Bacteria</taxon>
        <taxon>Bacillati</taxon>
        <taxon>Bacillota</taxon>
        <taxon>Clostridia</taxon>
        <taxon>Eubacteriales</taxon>
        <taxon>Symbiobacteriaceae</taxon>
        <taxon>Symbiobacterium</taxon>
    </lineage>
</organism>
<sequence>MEADMAAKTGSTPSGARIGAVMDAAVSMAVVPEPWISRRPVAITKGSRIAGRALFARAWAT</sequence>
<dbReference type="EMBL" id="LWLV01000609">
    <property type="protein sequence ID" value="OTA41276.1"/>
    <property type="molecule type" value="Genomic_DNA"/>
</dbReference>